<protein>
    <recommendedName>
        <fullName evidence="2">Peptidyl-prolyl cis-trans isomerase</fullName>
        <shortName evidence="2">PPIase</shortName>
        <ecNumber evidence="2">5.2.1.8</ecNumber>
    </recommendedName>
</protein>
<evidence type="ECO:0000256" key="1">
    <source>
        <dbReference type="ARBA" id="ARBA00007365"/>
    </source>
</evidence>
<feature type="domain" description="PPIase cyclophilin-type" evidence="4">
    <location>
        <begin position="1"/>
        <end position="74"/>
    </location>
</feature>
<dbReference type="SUPFAM" id="SSF50891">
    <property type="entry name" value="Cyclophilin-like"/>
    <property type="match status" value="1"/>
</dbReference>
<accession>A0A0A9D5M8</accession>
<evidence type="ECO:0000313" key="5">
    <source>
        <dbReference type="EMBL" id="JAD81998.1"/>
    </source>
</evidence>
<dbReference type="PROSITE" id="PS50072">
    <property type="entry name" value="CSA_PPIASE_2"/>
    <property type="match status" value="1"/>
</dbReference>
<dbReference type="PANTHER" id="PTHR11071">
    <property type="entry name" value="PEPTIDYL-PROLYL CIS-TRANS ISOMERASE"/>
    <property type="match status" value="1"/>
</dbReference>
<dbReference type="EMBL" id="GBRH01215897">
    <property type="protein sequence ID" value="JAD81998.1"/>
    <property type="molecule type" value="Transcribed_RNA"/>
</dbReference>
<evidence type="ECO:0000256" key="3">
    <source>
        <dbReference type="SAM" id="MobiDB-lite"/>
    </source>
</evidence>
<dbReference type="AlphaFoldDB" id="A0A0A9D5M8"/>
<keyword evidence="2" id="KW-0697">Rotamase</keyword>
<dbReference type="GO" id="GO:0016018">
    <property type="term" value="F:cyclosporin A binding"/>
    <property type="evidence" value="ECO:0007669"/>
    <property type="project" value="TreeGrafter"/>
</dbReference>
<comment type="catalytic activity">
    <reaction evidence="2">
        <text>[protein]-peptidylproline (omega=180) = [protein]-peptidylproline (omega=0)</text>
        <dbReference type="Rhea" id="RHEA:16237"/>
        <dbReference type="Rhea" id="RHEA-COMP:10747"/>
        <dbReference type="Rhea" id="RHEA-COMP:10748"/>
        <dbReference type="ChEBI" id="CHEBI:83833"/>
        <dbReference type="ChEBI" id="CHEBI:83834"/>
        <dbReference type="EC" id="5.2.1.8"/>
    </reaction>
</comment>
<reference evidence="5" key="1">
    <citation type="submission" date="2014-09" db="EMBL/GenBank/DDBJ databases">
        <authorList>
            <person name="Magalhaes I.L.F."/>
            <person name="Oliveira U."/>
            <person name="Santos F.R."/>
            <person name="Vidigal T.H.D.A."/>
            <person name="Brescovit A.D."/>
            <person name="Santos A.J."/>
        </authorList>
    </citation>
    <scope>NUCLEOTIDE SEQUENCE</scope>
    <source>
        <tissue evidence="5">Shoot tissue taken approximately 20 cm above the soil surface</tissue>
    </source>
</reference>
<proteinExistence type="inferred from homology"/>
<comment type="similarity">
    <text evidence="1 2">Belongs to the cyclophilin-type PPIase family.</text>
</comment>
<dbReference type="Gene3D" id="2.40.100.10">
    <property type="entry name" value="Cyclophilin-like"/>
    <property type="match status" value="1"/>
</dbReference>
<dbReference type="GO" id="GO:0005737">
    <property type="term" value="C:cytoplasm"/>
    <property type="evidence" value="ECO:0007669"/>
    <property type="project" value="TreeGrafter"/>
</dbReference>
<dbReference type="PANTHER" id="PTHR11071:SF561">
    <property type="entry name" value="PEPTIDYL-PROLYL CIS-TRANS ISOMERASE D-RELATED"/>
    <property type="match status" value="1"/>
</dbReference>
<dbReference type="InterPro" id="IPR029000">
    <property type="entry name" value="Cyclophilin-like_dom_sf"/>
</dbReference>
<sequence length="111" mass="11961">MHDQPGVLSMANSGPDSNGSQFFITFKRLPHLDGKHVVFGKVVDGMALLKKLEAVGSVDSGKPSCQVKIVDCGEVSNTNTHDQLQGEKEKKLRRADANSGAEGRVKTKKNI</sequence>
<dbReference type="PRINTS" id="PR00153">
    <property type="entry name" value="CSAPPISMRASE"/>
</dbReference>
<dbReference type="InterPro" id="IPR002130">
    <property type="entry name" value="Cyclophilin-type_PPIase_dom"/>
</dbReference>
<organism evidence="5">
    <name type="scientific">Arundo donax</name>
    <name type="common">Giant reed</name>
    <name type="synonym">Donax arundinaceus</name>
    <dbReference type="NCBI Taxonomy" id="35708"/>
    <lineage>
        <taxon>Eukaryota</taxon>
        <taxon>Viridiplantae</taxon>
        <taxon>Streptophyta</taxon>
        <taxon>Embryophyta</taxon>
        <taxon>Tracheophyta</taxon>
        <taxon>Spermatophyta</taxon>
        <taxon>Magnoliopsida</taxon>
        <taxon>Liliopsida</taxon>
        <taxon>Poales</taxon>
        <taxon>Poaceae</taxon>
        <taxon>PACMAD clade</taxon>
        <taxon>Arundinoideae</taxon>
        <taxon>Arundineae</taxon>
        <taxon>Arundo</taxon>
    </lineage>
</organism>
<dbReference type="EC" id="5.2.1.8" evidence="2"/>
<dbReference type="GO" id="GO:0006457">
    <property type="term" value="P:protein folding"/>
    <property type="evidence" value="ECO:0007669"/>
    <property type="project" value="TreeGrafter"/>
</dbReference>
<feature type="compositionally biased region" description="Basic and acidic residues" evidence="3">
    <location>
        <begin position="84"/>
        <end position="96"/>
    </location>
</feature>
<reference evidence="5" key="2">
    <citation type="journal article" date="2015" name="Data Brief">
        <title>Shoot transcriptome of the giant reed, Arundo donax.</title>
        <authorList>
            <person name="Barrero R.A."/>
            <person name="Guerrero F.D."/>
            <person name="Moolhuijzen P."/>
            <person name="Goolsby J.A."/>
            <person name="Tidwell J."/>
            <person name="Bellgard S.E."/>
            <person name="Bellgard M.I."/>
        </authorList>
    </citation>
    <scope>NUCLEOTIDE SEQUENCE</scope>
    <source>
        <tissue evidence="5">Shoot tissue taken approximately 20 cm above the soil surface</tissue>
    </source>
</reference>
<dbReference type="GO" id="GO:0003755">
    <property type="term" value="F:peptidyl-prolyl cis-trans isomerase activity"/>
    <property type="evidence" value="ECO:0007669"/>
    <property type="project" value="UniProtKB-UniRule"/>
</dbReference>
<feature type="region of interest" description="Disordered" evidence="3">
    <location>
        <begin position="77"/>
        <end position="111"/>
    </location>
</feature>
<comment type="function">
    <text evidence="2">PPIases accelerate the folding of proteins. It catalyzes the cis-trans isomerization of proline imidic peptide bonds in oligopeptides.</text>
</comment>
<name>A0A0A9D5M8_ARUDO</name>
<dbReference type="Pfam" id="PF00160">
    <property type="entry name" value="Pro_isomerase"/>
    <property type="match status" value="1"/>
</dbReference>
<keyword evidence="2" id="KW-0413">Isomerase</keyword>
<evidence type="ECO:0000259" key="4">
    <source>
        <dbReference type="PROSITE" id="PS50072"/>
    </source>
</evidence>
<evidence type="ECO:0000256" key="2">
    <source>
        <dbReference type="RuleBase" id="RU363019"/>
    </source>
</evidence>